<proteinExistence type="predicted"/>
<dbReference type="InterPro" id="IPR050400">
    <property type="entry name" value="Bact_Cytoskel_RodZ"/>
</dbReference>
<dbReference type="OrthoDB" id="9790252at2"/>
<dbReference type="STRING" id="1122188.SAMN02745674_00192"/>
<evidence type="ECO:0000313" key="3">
    <source>
        <dbReference type="EMBL" id="SJZ59246.1"/>
    </source>
</evidence>
<dbReference type="RefSeq" id="WP_078756843.1">
    <property type="nucleotide sequence ID" value="NZ_FUXP01000001.1"/>
</dbReference>
<sequence length="280" mass="29418">MKQSNDTAPEGALSCGSRLRLGRESAGLTQQEASAKLKVPLRVIRALEADDWECIGAPVFVRGQLRSYARLVGVELDAHLLQKEVGVVAPPELVSHGHVPRYRRVFEQATRRAAYIAITAVIAVPVWLETSRHLSSELSVQSLEVPVDPPATSASGSAPGQRMDPAPLRTPLIASMGSLRSSASEGVSGSGAAPALALSFQGDSWVEVFDAEGEVLEQALLSSGDSRDYAEGEVGRVVLGNSAAVEVRANGKPVDVAAFSRANVARFALSSDGSVAPVEN</sequence>
<dbReference type="GO" id="GO:0003677">
    <property type="term" value="F:DNA binding"/>
    <property type="evidence" value="ECO:0007669"/>
    <property type="project" value="InterPro"/>
</dbReference>
<dbReference type="CDD" id="cd00093">
    <property type="entry name" value="HTH_XRE"/>
    <property type="match status" value="1"/>
</dbReference>
<feature type="domain" description="Cytoskeleton protein RodZ-like C-terminal" evidence="2">
    <location>
        <begin position="198"/>
        <end position="267"/>
    </location>
</feature>
<accession>A0A1T4LX92</accession>
<keyword evidence="4" id="KW-1185">Reference proteome</keyword>
<dbReference type="Gene3D" id="1.10.260.40">
    <property type="entry name" value="lambda repressor-like DNA-binding domains"/>
    <property type="match status" value="1"/>
</dbReference>
<dbReference type="InterPro" id="IPR025194">
    <property type="entry name" value="RodZ-like_C"/>
</dbReference>
<evidence type="ECO:0000259" key="2">
    <source>
        <dbReference type="Pfam" id="PF13464"/>
    </source>
</evidence>
<gene>
    <name evidence="3" type="ORF">SAMN02745674_00192</name>
</gene>
<evidence type="ECO:0000256" key="1">
    <source>
        <dbReference type="SAM" id="MobiDB-lite"/>
    </source>
</evidence>
<dbReference type="InterPro" id="IPR010982">
    <property type="entry name" value="Lambda_DNA-bd_dom_sf"/>
</dbReference>
<dbReference type="Proteomes" id="UP000190061">
    <property type="component" value="Unassembled WGS sequence"/>
</dbReference>
<evidence type="ECO:0000313" key="4">
    <source>
        <dbReference type="Proteomes" id="UP000190061"/>
    </source>
</evidence>
<dbReference type="PANTHER" id="PTHR34475">
    <property type="match status" value="1"/>
</dbReference>
<dbReference type="Pfam" id="PF13464">
    <property type="entry name" value="RodZ_C"/>
    <property type="match status" value="1"/>
</dbReference>
<reference evidence="3 4" key="1">
    <citation type="submission" date="2017-02" db="EMBL/GenBank/DDBJ databases">
        <authorList>
            <person name="Peterson S.W."/>
        </authorList>
    </citation>
    <scope>NUCLEOTIDE SEQUENCE [LARGE SCALE GENOMIC DNA]</scope>
    <source>
        <strain evidence="3 4">DSM 21749</strain>
    </source>
</reference>
<feature type="region of interest" description="Disordered" evidence="1">
    <location>
        <begin position="145"/>
        <end position="166"/>
    </location>
</feature>
<dbReference type="Pfam" id="PF13413">
    <property type="entry name" value="HTH_25"/>
    <property type="match status" value="1"/>
</dbReference>
<organism evidence="3 4">
    <name type="scientific">Lysobacter spongiicola DSM 21749</name>
    <dbReference type="NCBI Taxonomy" id="1122188"/>
    <lineage>
        <taxon>Bacteria</taxon>
        <taxon>Pseudomonadati</taxon>
        <taxon>Pseudomonadota</taxon>
        <taxon>Gammaproteobacteria</taxon>
        <taxon>Lysobacterales</taxon>
        <taxon>Lysobacteraceae</taxon>
        <taxon>Novilysobacter</taxon>
    </lineage>
</organism>
<dbReference type="EMBL" id="FUXP01000001">
    <property type="protein sequence ID" value="SJZ59246.1"/>
    <property type="molecule type" value="Genomic_DNA"/>
</dbReference>
<dbReference type="InterPro" id="IPR001387">
    <property type="entry name" value="Cro/C1-type_HTH"/>
</dbReference>
<name>A0A1T4LX92_9GAMM</name>
<protein>
    <submittedName>
        <fullName evidence="3">Cytoskeleton protein RodZ</fullName>
    </submittedName>
</protein>
<dbReference type="AlphaFoldDB" id="A0A1T4LX92"/>
<dbReference type="PANTHER" id="PTHR34475:SF1">
    <property type="entry name" value="CYTOSKELETON PROTEIN RODZ"/>
    <property type="match status" value="1"/>
</dbReference>